<dbReference type="SFLD" id="SFLDG00002">
    <property type="entry name" value="C1.7:_P-type_atpase_like"/>
    <property type="match status" value="1"/>
</dbReference>
<evidence type="ECO:0000256" key="3">
    <source>
        <dbReference type="ARBA" id="ARBA00022692"/>
    </source>
</evidence>
<dbReference type="STRING" id="2070753.A0A3A2ZNA7"/>
<feature type="transmembrane region" description="Helical" evidence="10">
    <location>
        <begin position="428"/>
        <end position="448"/>
    </location>
</feature>
<dbReference type="InterPro" id="IPR023299">
    <property type="entry name" value="ATPase_P-typ_cyto_dom_N"/>
</dbReference>
<dbReference type="InterPro" id="IPR059000">
    <property type="entry name" value="ATPase_P-type_domA"/>
</dbReference>
<dbReference type="PRINTS" id="PR00119">
    <property type="entry name" value="CATATPASE"/>
</dbReference>
<dbReference type="InterPro" id="IPR036163">
    <property type="entry name" value="HMA_dom_sf"/>
</dbReference>
<dbReference type="SFLD" id="SFLDF00027">
    <property type="entry name" value="p-type_atpase"/>
    <property type="match status" value="1"/>
</dbReference>
<dbReference type="InterPro" id="IPR023214">
    <property type="entry name" value="HAD_sf"/>
</dbReference>
<dbReference type="AlphaFoldDB" id="A0A3A2ZNA7"/>
<dbReference type="GO" id="GO:0016887">
    <property type="term" value="F:ATP hydrolysis activity"/>
    <property type="evidence" value="ECO:0007669"/>
    <property type="project" value="InterPro"/>
</dbReference>
<dbReference type="Proteomes" id="UP000266188">
    <property type="component" value="Unassembled WGS sequence"/>
</dbReference>
<dbReference type="GO" id="GO:0016020">
    <property type="term" value="C:membrane"/>
    <property type="evidence" value="ECO:0007669"/>
    <property type="project" value="UniProtKB-SubCell"/>
</dbReference>
<evidence type="ECO:0000256" key="6">
    <source>
        <dbReference type="ARBA" id="ARBA00022840"/>
    </source>
</evidence>
<keyword evidence="4 10" id="KW-0479">Metal-binding</keyword>
<feature type="transmembrane region" description="Helical" evidence="10">
    <location>
        <begin position="556"/>
        <end position="574"/>
    </location>
</feature>
<dbReference type="OrthoDB" id="432719at2759"/>
<feature type="domain" description="HMA" evidence="12">
    <location>
        <begin position="159"/>
        <end position="224"/>
    </location>
</feature>
<dbReference type="PANTHER" id="PTHR43520">
    <property type="entry name" value="ATP7, ISOFORM B"/>
    <property type="match status" value="1"/>
</dbReference>
<dbReference type="Pfam" id="PF00403">
    <property type="entry name" value="HMA"/>
    <property type="match status" value="2"/>
</dbReference>
<comment type="similarity">
    <text evidence="2 10">Belongs to the cation transport ATPase (P-type) (TC 3.A.3) family. Type IB subfamily.</text>
</comment>
<dbReference type="NCBIfam" id="TIGR01494">
    <property type="entry name" value="ATPase_P-type"/>
    <property type="match status" value="2"/>
</dbReference>
<dbReference type="FunFam" id="2.70.150.10:FF:000068">
    <property type="entry name" value="Copper resistance-associated P-type ATPase"/>
    <property type="match status" value="1"/>
</dbReference>
<dbReference type="Gene3D" id="3.30.70.100">
    <property type="match status" value="3"/>
</dbReference>
<dbReference type="EMBL" id="MVGC01000073">
    <property type="protein sequence ID" value="RJE24652.1"/>
    <property type="molecule type" value="Genomic_DNA"/>
</dbReference>
<sequence length="1181" mass="128184">MSEPQLPSQSKLTTVLVDNLHCPSCVATVKETLSALRPAPFCVSTSIVLHEIKVVHPITLSASRIARALEDVGFILDSVAPSTSPDLEAEGQGYTPRSNSRRDGGAYDAHDQFEKHIRQCDACLEKLNFLSRTEKESQASPSSETLTSVMDDRLVDTKYRVSLALSGISCSSCVGKITTALSGRPWIVSLDVNLMTSSAVVVLLDQAHVDEVLETIRESGYEAEVVDIEDASPQRALKRSESMADTWRASYVIEGMSCSSCVGKVTDTLNQHKWITKVDVNLVAASATVEFQGKDHLEDIANIIDELGYTATLSDVESRDPFSQPTSEREIQLQIDGMHCDKCPQRVVDALASAYGDEVKVLQLPTNGNPQVKVGYLPEIPNRTIRHIMRTISDVDPAFTVSVYHPPSLEERSHAMHRRNQWQIARRLTLAVVIAIPTFIIGIVYMSLVPHDDPGKKYLMEHMWAGQTTRTEWALFILATPVYFYSAGLFHSKTTHEIYSLWRPGSRTPIFRRFIRFGSMDMLICLGTTIAFFSSIAILAIKATQPTDAKTHHTESFFDSVVFLTMFLLIGRLLEAYSKAKAGDAVSLLGKLRPKEAILVNQDHGDQAEASRTIPIDQLEFGDVVRVAKGASPPYDGTIVNGASRFDESSLTGESRPVEKSVGDEVFSGTVNQADPVQVKVTRLSGDSMLDQVIGAVREGQSRRAPMERMADLLTGYFVPVVVLIGVLDWIIWLALGLSGRLPESWQDTPGGWEFWSLQFAISVFVVACPCGIGLAAPTALFVGGGLAAQHGILVKGGGEAFQEASQLDCVVFDKTGTITEGGEPSITNHEVVHEGNNLGDVWGAVLELEQNSNHPIASAMVSFAADQKPSAMKSITVNEIPGKGLKGLFTPVNPDSTSSIEMIIGNEALMRDHNVGITSAHLDTLMTWKREAKSVVLVSIRTQASAAPDDSVPWQLSIMLAVSDPVRPEALRVLQSLRDRGVDVWMISGDNPTTAKAVGKIVGIPPDNIIAGVLPEQKAEKVVYLQKTLQKPTQSGWFGGKKERSSKRAIVAMVGDGINDSPALTAADVGIAIGSGSDIAISAAEFVLVSSGLTSLLTLVDLSRVVFRRIKFNFGWALVYNCIAVPVAAGVFYPIVSNGKHVRLDPVWASLAMALSSVSVVCSSLLMRTRLPLAGFRVKK</sequence>
<dbReference type="SUPFAM" id="SSF56784">
    <property type="entry name" value="HAD-like"/>
    <property type="match status" value="1"/>
</dbReference>
<dbReference type="SFLD" id="SFLDS00003">
    <property type="entry name" value="Haloacid_Dehalogenase"/>
    <property type="match status" value="1"/>
</dbReference>
<evidence type="ECO:0000256" key="11">
    <source>
        <dbReference type="SAM" id="MobiDB-lite"/>
    </source>
</evidence>
<dbReference type="PROSITE" id="PS00154">
    <property type="entry name" value="ATPASE_E1_E2"/>
    <property type="match status" value="1"/>
</dbReference>
<feature type="transmembrane region" description="Helical" evidence="10">
    <location>
        <begin position="522"/>
        <end position="544"/>
    </location>
</feature>
<dbReference type="InterPro" id="IPR027256">
    <property type="entry name" value="P-typ_ATPase_IB"/>
</dbReference>
<organism evidence="13 14">
    <name type="scientific">Aspergillus sclerotialis</name>
    <dbReference type="NCBI Taxonomy" id="2070753"/>
    <lineage>
        <taxon>Eukaryota</taxon>
        <taxon>Fungi</taxon>
        <taxon>Dikarya</taxon>
        <taxon>Ascomycota</taxon>
        <taxon>Pezizomycotina</taxon>
        <taxon>Eurotiomycetes</taxon>
        <taxon>Eurotiomycetidae</taxon>
        <taxon>Eurotiales</taxon>
        <taxon>Aspergillaceae</taxon>
        <taxon>Aspergillus</taxon>
        <taxon>Aspergillus subgen. Polypaecilum</taxon>
    </lineage>
</organism>
<name>A0A3A2ZNA7_9EURO</name>
<dbReference type="InterPro" id="IPR006121">
    <property type="entry name" value="HMA_dom"/>
</dbReference>
<dbReference type="NCBIfam" id="TIGR01525">
    <property type="entry name" value="ATPase-IB_hvy"/>
    <property type="match status" value="1"/>
</dbReference>
<feature type="transmembrane region" description="Helical" evidence="10">
    <location>
        <begin position="713"/>
        <end position="736"/>
    </location>
</feature>
<keyword evidence="6 10" id="KW-0067">ATP-binding</keyword>
<keyword evidence="3 10" id="KW-0812">Transmembrane</keyword>
<accession>A0A3A2ZNA7</accession>
<evidence type="ECO:0000256" key="10">
    <source>
        <dbReference type="RuleBase" id="RU362081"/>
    </source>
</evidence>
<evidence type="ECO:0000256" key="9">
    <source>
        <dbReference type="ARBA" id="ARBA00023136"/>
    </source>
</evidence>
<evidence type="ECO:0000256" key="8">
    <source>
        <dbReference type="ARBA" id="ARBA00022989"/>
    </source>
</evidence>
<dbReference type="SUPFAM" id="SSF81665">
    <property type="entry name" value="Calcium ATPase, transmembrane domain M"/>
    <property type="match status" value="1"/>
</dbReference>
<dbReference type="InterPro" id="IPR036412">
    <property type="entry name" value="HAD-like_sf"/>
</dbReference>
<dbReference type="Gene3D" id="3.40.1110.10">
    <property type="entry name" value="Calcium-transporting ATPase, cytoplasmic domain N"/>
    <property type="match status" value="1"/>
</dbReference>
<keyword evidence="5 10" id="KW-0547">Nucleotide-binding</keyword>
<dbReference type="Gene3D" id="2.70.150.10">
    <property type="entry name" value="Calcium-transporting ATPase, cytoplasmic transduction domain A"/>
    <property type="match status" value="1"/>
</dbReference>
<dbReference type="SUPFAM" id="SSF81660">
    <property type="entry name" value="Metal cation-transporting ATPase, ATP-binding domain N"/>
    <property type="match status" value="1"/>
</dbReference>
<dbReference type="InterPro" id="IPR044492">
    <property type="entry name" value="P_typ_ATPase_HD_dom"/>
</dbReference>
<keyword evidence="14" id="KW-1185">Reference proteome</keyword>
<evidence type="ECO:0000256" key="5">
    <source>
        <dbReference type="ARBA" id="ARBA00022741"/>
    </source>
</evidence>
<dbReference type="Pfam" id="PF00122">
    <property type="entry name" value="E1-E2_ATPase"/>
    <property type="match status" value="1"/>
</dbReference>
<dbReference type="Pfam" id="PF00702">
    <property type="entry name" value="Hydrolase"/>
    <property type="match status" value="1"/>
</dbReference>
<proteinExistence type="inferred from homology"/>
<evidence type="ECO:0000259" key="12">
    <source>
        <dbReference type="PROSITE" id="PS50846"/>
    </source>
</evidence>
<feature type="transmembrane region" description="Helical" evidence="10">
    <location>
        <begin position="473"/>
        <end position="490"/>
    </location>
</feature>
<dbReference type="CDD" id="cd02094">
    <property type="entry name" value="P-type_ATPase_Cu-like"/>
    <property type="match status" value="1"/>
</dbReference>
<evidence type="ECO:0000256" key="4">
    <source>
        <dbReference type="ARBA" id="ARBA00022723"/>
    </source>
</evidence>
<evidence type="ECO:0000256" key="2">
    <source>
        <dbReference type="ARBA" id="ARBA00006024"/>
    </source>
</evidence>
<feature type="domain" description="HMA" evidence="12">
    <location>
        <begin position="247"/>
        <end position="312"/>
    </location>
</feature>
<dbReference type="GO" id="GO:0005524">
    <property type="term" value="F:ATP binding"/>
    <property type="evidence" value="ECO:0007669"/>
    <property type="project" value="UniProtKB-UniRule"/>
</dbReference>
<keyword evidence="7" id="KW-1278">Translocase</keyword>
<dbReference type="GO" id="GO:0005507">
    <property type="term" value="F:copper ion binding"/>
    <property type="evidence" value="ECO:0007669"/>
    <property type="project" value="TreeGrafter"/>
</dbReference>
<dbReference type="InterPro" id="IPR008250">
    <property type="entry name" value="ATPase_P-typ_transduc_dom_A_sf"/>
</dbReference>
<dbReference type="SUPFAM" id="SSF81653">
    <property type="entry name" value="Calcium ATPase, transduction domain A"/>
    <property type="match status" value="1"/>
</dbReference>
<feature type="transmembrane region" description="Helical" evidence="10">
    <location>
        <begin position="1148"/>
        <end position="1168"/>
    </location>
</feature>
<dbReference type="InterPro" id="IPR017969">
    <property type="entry name" value="Heavy-metal-associated_CS"/>
</dbReference>
<reference evidence="14" key="1">
    <citation type="submission" date="2017-02" db="EMBL/GenBank/DDBJ databases">
        <authorList>
            <person name="Tafer H."/>
            <person name="Lopandic K."/>
        </authorList>
    </citation>
    <scope>NUCLEOTIDE SEQUENCE [LARGE SCALE GENOMIC DNA]</scope>
    <source>
        <strain evidence="14">CBS 366.77</strain>
    </source>
</reference>
<feature type="transmembrane region" description="Helical" evidence="10">
    <location>
        <begin position="756"/>
        <end position="783"/>
    </location>
</feature>
<comment type="subcellular location">
    <subcellularLocation>
        <location evidence="1">Membrane</location>
        <topology evidence="1">Multi-pass membrane protein</topology>
    </subcellularLocation>
</comment>
<dbReference type="SUPFAM" id="SSF55008">
    <property type="entry name" value="HMA, heavy metal-associated domain"/>
    <property type="match status" value="3"/>
</dbReference>
<evidence type="ECO:0000313" key="14">
    <source>
        <dbReference type="Proteomes" id="UP000266188"/>
    </source>
</evidence>
<keyword evidence="9 10" id="KW-0472">Membrane</keyword>
<evidence type="ECO:0000256" key="1">
    <source>
        <dbReference type="ARBA" id="ARBA00004141"/>
    </source>
</evidence>
<dbReference type="GO" id="GO:0055070">
    <property type="term" value="P:copper ion homeostasis"/>
    <property type="evidence" value="ECO:0007669"/>
    <property type="project" value="TreeGrafter"/>
</dbReference>
<dbReference type="Gene3D" id="3.40.50.1000">
    <property type="entry name" value="HAD superfamily/HAD-like"/>
    <property type="match status" value="1"/>
</dbReference>
<dbReference type="InterPro" id="IPR001757">
    <property type="entry name" value="P_typ_ATPase"/>
</dbReference>
<evidence type="ECO:0000313" key="13">
    <source>
        <dbReference type="EMBL" id="RJE24652.1"/>
    </source>
</evidence>
<feature type="region of interest" description="Disordered" evidence="11">
    <location>
        <begin position="84"/>
        <end position="107"/>
    </location>
</feature>
<gene>
    <name evidence="13" type="ORF">PHISCL_03018</name>
</gene>
<dbReference type="CDD" id="cd00371">
    <property type="entry name" value="HMA"/>
    <property type="match status" value="3"/>
</dbReference>
<dbReference type="PROSITE" id="PS01047">
    <property type="entry name" value="HMA_1"/>
    <property type="match status" value="2"/>
</dbReference>
<feature type="transmembrane region" description="Helical" evidence="10">
    <location>
        <begin position="1115"/>
        <end position="1136"/>
    </location>
</feature>
<dbReference type="PANTHER" id="PTHR43520:SF32">
    <property type="entry name" value="COPPER RESISTANCE P-TYPE ATPASE (EUROFUNG)"/>
    <property type="match status" value="1"/>
</dbReference>
<evidence type="ECO:0000256" key="7">
    <source>
        <dbReference type="ARBA" id="ARBA00022967"/>
    </source>
</evidence>
<keyword evidence="8 10" id="KW-1133">Transmembrane helix</keyword>
<dbReference type="FunFam" id="3.30.70.100:FF:000001">
    <property type="entry name" value="ATPase copper transporting beta"/>
    <property type="match status" value="1"/>
</dbReference>
<dbReference type="GO" id="GO:0043682">
    <property type="term" value="F:P-type divalent copper transporter activity"/>
    <property type="evidence" value="ECO:0007669"/>
    <property type="project" value="TreeGrafter"/>
</dbReference>
<comment type="caution">
    <text evidence="13">The sequence shown here is derived from an EMBL/GenBank/DDBJ whole genome shotgun (WGS) entry which is preliminary data.</text>
</comment>
<dbReference type="InterPro" id="IPR023298">
    <property type="entry name" value="ATPase_P-typ_TM_dom_sf"/>
</dbReference>
<dbReference type="InterPro" id="IPR018303">
    <property type="entry name" value="ATPase_P-typ_P_site"/>
</dbReference>
<protein>
    <submittedName>
        <fullName evidence="13">P-type ATPase</fullName>
    </submittedName>
</protein>
<dbReference type="PROSITE" id="PS50846">
    <property type="entry name" value="HMA_2"/>
    <property type="match status" value="2"/>
</dbReference>